<organism evidence="2 3">
    <name type="scientific">Pseudoxanthomonas winnipegensis</name>
    <dbReference type="NCBI Taxonomy" id="2480810"/>
    <lineage>
        <taxon>Bacteria</taxon>
        <taxon>Pseudomonadati</taxon>
        <taxon>Pseudomonadota</taxon>
        <taxon>Gammaproteobacteria</taxon>
        <taxon>Lysobacterales</taxon>
        <taxon>Lysobacteraceae</taxon>
        <taxon>Pseudoxanthomonas</taxon>
    </lineage>
</organism>
<evidence type="ECO:0000256" key="1">
    <source>
        <dbReference type="SAM" id="Phobius"/>
    </source>
</evidence>
<keyword evidence="1" id="KW-1133">Transmembrane helix</keyword>
<protein>
    <submittedName>
        <fullName evidence="2">Uncharacterized protein</fullName>
    </submittedName>
</protein>
<keyword evidence="1" id="KW-0812">Transmembrane</keyword>
<name>A0A4Q8M235_9GAMM</name>
<gene>
    <name evidence="2" type="ORF">EA655_12710</name>
</gene>
<evidence type="ECO:0000313" key="2">
    <source>
        <dbReference type="EMBL" id="TAA40853.1"/>
    </source>
</evidence>
<feature type="transmembrane region" description="Helical" evidence="1">
    <location>
        <begin position="31"/>
        <end position="52"/>
    </location>
</feature>
<dbReference type="Proteomes" id="UP000294164">
    <property type="component" value="Unassembled WGS sequence"/>
</dbReference>
<feature type="transmembrane region" description="Helical" evidence="1">
    <location>
        <begin position="58"/>
        <end position="77"/>
    </location>
</feature>
<keyword evidence="1" id="KW-0472">Membrane</keyword>
<dbReference type="AlphaFoldDB" id="A0A4Q8M235"/>
<accession>A0A4Q8M235</accession>
<comment type="caution">
    <text evidence="2">The sequence shown here is derived from an EMBL/GenBank/DDBJ whole genome shotgun (WGS) entry which is preliminary data.</text>
</comment>
<dbReference type="EMBL" id="SHMG01000007">
    <property type="protein sequence ID" value="TAA40853.1"/>
    <property type="molecule type" value="Genomic_DNA"/>
</dbReference>
<dbReference type="RefSeq" id="WP_130534913.1">
    <property type="nucleotide sequence ID" value="NZ_SHMG01000007.1"/>
</dbReference>
<reference evidence="2 3" key="1">
    <citation type="submission" date="2019-02" db="EMBL/GenBank/DDBJ databases">
        <title>WGS of Pseudoxanthomonas species novum from clinical isolates.</title>
        <authorList>
            <person name="Bernier A.-M."/>
            <person name="Bernard K."/>
            <person name="Vachon A."/>
        </authorList>
    </citation>
    <scope>NUCLEOTIDE SEQUENCE [LARGE SCALE GENOMIC DNA]</scope>
    <source>
        <strain evidence="2 3">NML130969</strain>
    </source>
</reference>
<proteinExistence type="predicted"/>
<evidence type="ECO:0000313" key="3">
    <source>
        <dbReference type="Proteomes" id="UP000294164"/>
    </source>
</evidence>
<sequence>MLPAQERRFLRAVLKRLDSPESSVRAIRRRLLVAWLALVVIYTAAGALGRILPLPVTQLLFFAVGAATMSGYHYIIAERGWGMIKSYLRREAVEDRLRELAS</sequence>